<feature type="compositionally biased region" description="Pro residues" evidence="1">
    <location>
        <begin position="1"/>
        <end position="16"/>
    </location>
</feature>
<name>A0A699KCT8_TANCI</name>
<evidence type="ECO:0000313" key="2">
    <source>
        <dbReference type="EMBL" id="GFA86473.1"/>
    </source>
</evidence>
<dbReference type="AlphaFoldDB" id="A0A699KCT8"/>
<evidence type="ECO:0000256" key="1">
    <source>
        <dbReference type="SAM" id="MobiDB-lite"/>
    </source>
</evidence>
<organism evidence="2">
    <name type="scientific">Tanacetum cinerariifolium</name>
    <name type="common">Dalmatian daisy</name>
    <name type="synonym">Chrysanthemum cinerariifolium</name>
    <dbReference type="NCBI Taxonomy" id="118510"/>
    <lineage>
        <taxon>Eukaryota</taxon>
        <taxon>Viridiplantae</taxon>
        <taxon>Streptophyta</taxon>
        <taxon>Embryophyta</taxon>
        <taxon>Tracheophyta</taxon>
        <taxon>Spermatophyta</taxon>
        <taxon>Magnoliopsida</taxon>
        <taxon>eudicotyledons</taxon>
        <taxon>Gunneridae</taxon>
        <taxon>Pentapetalae</taxon>
        <taxon>asterids</taxon>
        <taxon>campanulids</taxon>
        <taxon>Asterales</taxon>
        <taxon>Asteraceae</taxon>
        <taxon>Asteroideae</taxon>
        <taxon>Anthemideae</taxon>
        <taxon>Anthemidinae</taxon>
        <taxon>Tanacetum</taxon>
    </lineage>
</organism>
<protein>
    <submittedName>
        <fullName evidence="2">Ribonuclease H-like domain-containing protein</fullName>
    </submittedName>
</protein>
<feature type="region of interest" description="Disordered" evidence="1">
    <location>
        <begin position="1"/>
        <end position="21"/>
    </location>
</feature>
<feature type="non-terminal residue" evidence="2">
    <location>
        <position position="1"/>
    </location>
</feature>
<gene>
    <name evidence="2" type="ORF">Tci_658445</name>
</gene>
<sequence>YNAVPPPHTGLFPPPKSDLSYTGLEELFNEPKTEKSKDKSNDVESKFVTKDSDAPIIEHWVSDDEEEKVEKKEVKPSITRINFVKATTDNNPMETVKNAVNAAKAKAKHKAVKGKMGNVVKASACWVWKPKHKVLDHVSSHGSASITLKKSDYVDAQDYEEIDGGYVAFGGNPKGEKIIGKGKIKTGKLDFKNVYFVRELKFNLFSVSQICDKKNNVLFTNTECIVLSPDFKLIDENQILLRAPRQNNMYSIDLKNIVPT</sequence>
<dbReference type="EMBL" id="BKCJ010503055">
    <property type="protein sequence ID" value="GFA86473.1"/>
    <property type="molecule type" value="Genomic_DNA"/>
</dbReference>
<comment type="caution">
    <text evidence="2">The sequence shown here is derived from an EMBL/GenBank/DDBJ whole genome shotgun (WGS) entry which is preliminary data.</text>
</comment>
<proteinExistence type="predicted"/>
<accession>A0A699KCT8</accession>
<reference evidence="2" key="1">
    <citation type="journal article" date="2019" name="Sci. Rep.">
        <title>Draft genome of Tanacetum cinerariifolium, the natural source of mosquito coil.</title>
        <authorList>
            <person name="Yamashiro T."/>
            <person name="Shiraishi A."/>
            <person name="Satake H."/>
            <person name="Nakayama K."/>
        </authorList>
    </citation>
    <scope>NUCLEOTIDE SEQUENCE</scope>
</reference>